<accession>A0ACC1TEP2</accession>
<comment type="caution">
    <text evidence="1">The sequence shown here is derived from an EMBL/GenBank/DDBJ whole genome shotgun (WGS) entry which is preliminary data.</text>
</comment>
<name>A0ACC1TEP2_9APHY</name>
<gene>
    <name evidence="1" type="ORF">NM688_g321</name>
</gene>
<dbReference type="EMBL" id="JANHOG010000023">
    <property type="protein sequence ID" value="KAJ3559478.1"/>
    <property type="molecule type" value="Genomic_DNA"/>
</dbReference>
<protein>
    <submittedName>
        <fullName evidence="1">Uncharacterized protein</fullName>
    </submittedName>
</protein>
<sequence length="215" mass="22652">MTLTSAPAFMPTSASGLDHALTPVHSPDYALMPVHSSNHALTPASMFMPQLAHIFTHLHATMTATMPALVCFSSNELLIITNVTDLIGGIITLIILPVSTAILVFSAVIICYSAAVAAATAAIISLTRAARLPFPSVTISIFSSESTINAISINSNSAIDDSNKQKLLTSLIQGLASTSQILLHDLNIVHSEIITGFTLSVVFKLLENLTNGMIV</sequence>
<organism evidence="1 2">
    <name type="scientific">Phlebia brevispora</name>
    <dbReference type="NCBI Taxonomy" id="194682"/>
    <lineage>
        <taxon>Eukaryota</taxon>
        <taxon>Fungi</taxon>
        <taxon>Dikarya</taxon>
        <taxon>Basidiomycota</taxon>
        <taxon>Agaricomycotina</taxon>
        <taxon>Agaricomycetes</taxon>
        <taxon>Polyporales</taxon>
        <taxon>Meruliaceae</taxon>
        <taxon>Phlebia</taxon>
    </lineage>
</organism>
<reference evidence="1" key="1">
    <citation type="submission" date="2022-07" db="EMBL/GenBank/DDBJ databases">
        <title>Genome Sequence of Phlebia brevispora.</title>
        <authorList>
            <person name="Buettner E."/>
        </authorList>
    </citation>
    <scope>NUCLEOTIDE SEQUENCE</scope>
    <source>
        <strain evidence="1">MPL23</strain>
    </source>
</reference>
<keyword evidence="2" id="KW-1185">Reference proteome</keyword>
<evidence type="ECO:0000313" key="2">
    <source>
        <dbReference type="Proteomes" id="UP001148662"/>
    </source>
</evidence>
<dbReference type="Proteomes" id="UP001148662">
    <property type="component" value="Unassembled WGS sequence"/>
</dbReference>
<evidence type="ECO:0000313" key="1">
    <source>
        <dbReference type="EMBL" id="KAJ3559478.1"/>
    </source>
</evidence>
<proteinExistence type="predicted"/>